<evidence type="ECO:0000313" key="2">
    <source>
        <dbReference type="EMBL" id="RLU57514.1"/>
    </source>
</evidence>
<sequence length="101" mass="10879">MKKISKIWAVGLVAASLSFGSIAYAESISVAGGTWNYGYGVGQAYSHYKHDYNNHGAKVVNSNNGVKDYKNAGPGVWAKASIGTVWDPATFYYNPTGFYSN</sequence>
<evidence type="ECO:0000313" key="3">
    <source>
        <dbReference type="Proteomes" id="UP000269148"/>
    </source>
</evidence>
<feature type="chain" id="PRO_5018775184" evidence="1">
    <location>
        <begin position="26"/>
        <end position="101"/>
    </location>
</feature>
<dbReference type="Pfam" id="PF09683">
    <property type="entry name" value="Lactococcin_972"/>
    <property type="match status" value="1"/>
</dbReference>
<dbReference type="SMR" id="A0A3L8GM41"/>
<dbReference type="KEGG" id="siz:SI82_03560"/>
<dbReference type="STRING" id="1346.BMF34_03455"/>
<dbReference type="GeneID" id="35766656"/>
<keyword evidence="1" id="KW-0732">Signal</keyword>
<dbReference type="InterPro" id="IPR006540">
    <property type="entry name" value="Lactococcin_972"/>
</dbReference>
<dbReference type="RefSeq" id="WP_003099068.1">
    <property type="nucleotide sequence ID" value="NZ_CP010783.1"/>
</dbReference>
<proteinExistence type="predicted"/>
<feature type="signal peptide" evidence="1">
    <location>
        <begin position="1"/>
        <end position="25"/>
    </location>
</feature>
<dbReference type="EMBL" id="QLQD01000039">
    <property type="protein sequence ID" value="RLU57514.1"/>
    <property type="molecule type" value="Genomic_DNA"/>
</dbReference>
<protein>
    <submittedName>
        <fullName evidence="2">Lactococcin 972 family bacteriocin</fullName>
    </submittedName>
</protein>
<organism evidence="2 3">
    <name type="scientific">Streptococcus iniae</name>
    <name type="common">Streptococcus shiloi</name>
    <dbReference type="NCBI Taxonomy" id="1346"/>
    <lineage>
        <taxon>Bacteria</taxon>
        <taxon>Bacillati</taxon>
        <taxon>Bacillota</taxon>
        <taxon>Bacilli</taxon>
        <taxon>Lactobacillales</taxon>
        <taxon>Streptococcaceae</taxon>
        <taxon>Streptococcus</taxon>
    </lineage>
</organism>
<dbReference type="AlphaFoldDB" id="A0A3L8GM41"/>
<gene>
    <name evidence="2" type="ORF">DIY07_03760</name>
</gene>
<dbReference type="OrthoDB" id="9554405at2"/>
<dbReference type="Gene3D" id="2.60.40.2850">
    <property type="match status" value="1"/>
</dbReference>
<accession>A0A3L8GM41</accession>
<dbReference type="NCBIfam" id="TIGR01653">
    <property type="entry name" value="lactococcin_972"/>
    <property type="match status" value="1"/>
</dbReference>
<comment type="caution">
    <text evidence="2">The sequence shown here is derived from an EMBL/GenBank/DDBJ whole genome shotgun (WGS) entry which is preliminary data.</text>
</comment>
<dbReference type="Proteomes" id="UP000269148">
    <property type="component" value="Unassembled WGS sequence"/>
</dbReference>
<reference evidence="2 3" key="1">
    <citation type="submission" date="2018-06" db="EMBL/GenBank/DDBJ databases">
        <title>Mutators as drivers of adaptation in pathogenic bacteria and a risk factor for host jumps and vaccine escape.</title>
        <authorList>
            <person name="Barnes A.C."/>
            <person name="Silayeva O."/>
        </authorList>
    </citation>
    <scope>NUCLEOTIDE SEQUENCE [LARGE SCALE GENOMIC DNA]</scope>
    <source>
        <strain evidence="2 3">QMA0445</strain>
    </source>
</reference>
<name>A0A3L8GM41_STRIN</name>
<evidence type="ECO:0000256" key="1">
    <source>
        <dbReference type="SAM" id="SignalP"/>
    </source>
</evidence>